<name>A0ACC3MCH7_9PEZI</name>
<sequence length="304" mass="32506">MKLTTAIFASLATISTVVSGVAIPTDGSSDITQRQDTEQPAIVDIVTAASYLFGWEIAGAAASEKELVSACDNIGAIGHGKWAGIRLIIDNIRTPICKASKSAPNPKAAVPHLVEYNTDLLAIQLANSFTGKADYEHLCNNIRSSMVNSFPLVGSEIKSAVCNVAGSQSASRSERNPPTANPKAVSKANDLGTVIYAQEWAAAAVTKAQLNTLCADAPSHVPNINKMNLNGVLWKSTVCNFKEVITVLQARKNLEESSSQYFVTVVKNISNVGGWSQWLCRHVDVAKMEAIGLDGEYVHEQFCL</sequence>
<dbReference type="EMBL" id="JAUTXU010000383">
    <property type="protein sequence ID" value="KAK3681969.1"/>
    <property type="molecule type" value="Genomic_DNA"/>
</dbReference>
<keyword evidence="2" id="KW-1185">Reference proteome</keyword>
<reference evidence="1" key="1">
    <citation type="submission" date="2023-07" db="EMBL/GenBank/DDBJ databases">
        <title>Black Yeasts Isolated from many extreme environments.</title>
        <authorList>
            <person name="Coleine C."/>
            <person name="Stajich J.E."/>
            <person name="Selbmann L."/>
        </authorList>
    </citation>
    <scope>NUCLEOTIDE SEQUENCE</scope>
    <source>
        <strain evidence="1">CCFEE 5714</strain>
    </source>
</reference>
<comment type="caution">
    <text evidence="1">The sequence shown here is derived from an EMBL/GenBank/DDBJ whole genome shotgun (WGS) entry which is preliminary data.</text>
</comment>
<organism evidence="1 2">
    <name type="scientific">Vermiconidia calcicola</name>
    <dbReference type="NCBI Taxonomy" id="1690605"/>
    <lineage>
        <taxon>Eukaryota</taxon>
        <taxon>Fungi</taxon>
        <taxon>Dikarya</taxon>
        <taxon>Ascomycota</taxon>
        <taxon>Pezizomycotina</taxon>
        <taxon>Dothideomycetes</taxon>
        <taxon>Dothideomycetidae</taxon>
        <taxon>Mycosphaerellales</taxon>
        <taxon>Extremaceae</taxon>
        <taxon>Vermiconidia</taxon>
    </lineage>
</organism>
<protein>
    <submittedName>
        <fullName evidence="1">Uncharacterized protein</fullName>
    </submittedName>
</protein>
<proteinExistence type="predicted"/>
<accession>A0ACC3MCH7</accession>
<dbReference type="Proteomes" id="UP001281147">
    <property type="component" value="Unassembled WGS sequence"/>
</dbReference>
<evidence type="ECO:0000313" key="2">
    <source>
        <dbReference type="Proteomes" id="UP001281147"/>
    </source>
</evidence>
<gene>
    <name evidence="1" type="ORF">LTR37_020702</name>
</gene>
<evidence type="ECO:0000313" key="1">
    <source>
        <dbReference type="EMBL" id="KAK3681969.1"/>
    </source>
</evidence>